<dbReference type="Proteomes" id="UP000269396">
    <property type="component" value="Unassembled WGS sequence"/>
</dbReference>
<gene>
    <name evidence="1" type="ORF">SMTD_LOCUS20806</name>
</gene>
<organism evidence="1 2">
    <name type="scientific">Schistosoma mattheei</name>
    <dbReference type="NCBI Taxonomy" id="31246"/>
    <lineage>
        <taxon>Eukaryota</taxon>
        <taxon>Metazoa</taxon>
        <taxon>Spiralia</taxon>
        <taxon>Lophotrochozoa</taxon>
        <taxon>Platyhelminthes</taxon>
        <taxon>Trematoda</taxon>
        <taxon>Digenea</taxon>
        <taxon>Strigeidida</taxon>
        <taxon>Schistosomatoidea</taxon>
        <taxon>Schistosomatidae</taxon>
        <taxon>Schistosoma</taxon>
    </lineage>
</organism>
<dbReference type="EMBL" id="UZAL01045421">
    <property type="protein sequence ID" value="VDP83399.1"/>
    <property type="molecule type" value="Genomic_DNA"/>
</dbReference>
<sequence>MYPLLVNNCNSTTILNPIDIRITIEIYYCTVHFYVTVRRHNHSDVMTALGAAITVALALDINPTGLLKIREYSTNKPDEYQSTFYSKINSNDRAVKLYGWHESVKRSLNWISNKSISESQNTLFDLLDHICNEQHEDEKKIKVNEILFNVFIYFSLSLFIILHHLVKLLFR</sequence>
<protein>
    <submittedName>
        <fullName evidence="1">Uncharacterized protein</fullName>
    </submittedName>
</protein>
<evidence type="ECO:0000313" key="1">
    <source>
        <dbReference type="EMBL" id="VDP83399.1"/>
    </source>
</evidence>
<reference evidence="1 2" key="1">
    <citation type="submission" date="2018-11" db="EMBL/GenBank/DDBJ databases">
        <authorList>
            <consortium name="Pathogen Informatics"/>
        </authorList>
    </citation>
    <scope>NUCLEOTIDE SEQUENCE [LARGE SCALE GENOMIC DNA]</scope>
    <source>
        <strain>Denwood</strain>
        <strain evidence="2">Zambia</strain>
    </source>
</reference>
<dbReference type="STRING" id="31246.A0A183Q2H0"/>
<name>A0A183Q2H0_9TREM</name>
<accession>A0A183Q2H0</accession>
<evidence type="ECO:0000313" key="2">
    <source>
        <dbReference type="Proteomes" id="UP000269396"/>
    </source>
</evidence>
<dbReference type="AlphaFoldDB" id="A0A183Q2H0"/>
<keyword evidence="2" id="KW-1185">Reference proteome</keyword>
<proteinExistence type="predicted"/>